<sequence length="64" mass="7353">MNIIFDDFYEAIEDARHKKEKYGRDYNIIQSKDRAIVVGDVMQGVRIMFSTASDGYHTVLPGVK</sequence>
<dbReference type="OrthoDB" id="6445733at2"/>
<dbReference type="RefSeq" id="WP_045958313.1">
    <property type="nucleotide sequence ID" value="NZ_FO704551.1"/>
</dbReference>
<gene>
    <name evidence="1" type="ORF">XPG1_1389</name>
</gene>
<name>A0A068R1V7_9GAMM</name>
<evidence type="ECO:0000313" key="2">
    <source>
        <dbReference type="Proteomes" id="UP000032735"/>
    </source>
</evidence>
<protein>
    <submittedName>
        <fullName evidence="1">Uncharacterized protein</fullName>
    </submittedName>
</protein>
<keyword evidence="2" id="KW-1185">Reference proteome</keyword>
<evidence type="ECO:0000313" key="1">
    <source>
        <dbReference type="EMBL" id="CDG21044.1"/>
    </source>
</evidence>
<dbReference type="STRING" id="1354304.XPG1_1389"/>
<organism evidence="1 2">
    <name type="scientific">Xenorhabdus poinarii G6</name>
    <dbReference type="NCBI Taxonomy" id="1354304"/>
    <lineage>
        <taxon>Bacteria</taxon>
        <taxon>Pseudomonadati</taxon>
        <taxon>Pseudomonadota</taxon>
        <taxon>Gammaproteobacteria</taxon>
        <taxon>Enterobacterales</taxon>
        <taxon>Morganellaceae</taxon>
        <taxon>Xenorhabdus</taxon>
    </lineage>
</organism>
<dbReference type="AlphaFoldDB" id="A0A068R1V7"/>
<dbReference type="KEGG" id="xpo:XPG1_1389"/>
<dbReference type="HOGENOM" id="CLU_202571_0_0_6"/>
<accession>A0A068R1V7</accession>
<dbReference type="Proteomes" id="UP000032735">
    <property type="component" value="Chromosome"/>
</dbReference>
<proteinExistence type="predicted"/>
<reference evidence="1 2" key="1">
    <citation type="submission" date="2013-07" db="EMBL/GenBank/DDBJ databases">
        <authorList>
            <person name="Genoscope - CEA"/>
        </authorList>
    </citation>
    <scope>NUCLEOTIDE SEQUENCE [LARGE SCALE GENOMIC DNA]</scope>
    <source>
        <strain evidence="1 2">G6</strain>
    </source>
</reference>
<dbReference type="EMBL" id="FO704551">
    <property type="protein sequence ID" value="CDG21044.1"/>
    <property type="molecule type" value="Genomic_DNA"/>
</dbReference>